<dbReference type="PANTHER" id="PTHR10815">
    <property type="entry name" value="METHYLATED-DNA--PROTEIN-CYSTEINE METHYLTRANSFERASE"/>
    <property type="match status" value="1"/>
</dbReference>
<keyword evidence="1 2" id="KW-0227">DNA damage</keyword>
<dbReference type="Pfam" id="PF01035">
    <property type="entry name" value="DNA_binding_1"/>
    <property type="match status" value="1"/>
</dbReference>
<dbReference type="InterPro" id="IPR023546">
    <property type="entry name" value="MGMT"/>
</dbReference>
<dbReference type="SUPFAM" id="SSF53155">
    <property type="entry name" value="Methylated DNA-protein cysteine methyltransferase domain"/>
    <property type="match status" value="1"/>
</dbReference>
<comment type="subcellular location">
    <subcellularLocation>
        <location evidence="2">Cytoplasm</location>
    </subcellularLocation>
</comment>
<evidence type="ECO:0000256" key="2">
    <source>
        <dbReference type="HAMAP-Rule" id="MF_00772"/>
    </source>
</evidence>
<name>A0ABV1T8U5_9ACTN</name>
<dbReference type="InterPro" id="IPR014048">
    <property type="entry name" value="MethylDNA_cys_MeTrfase_DNA-bd"/>
</dbReference>
<comment type="function">
    <text evidence="2">Involved in the cellular defense against the biological effects of O6-methylguanine (O6-MeG) and O4-methylthymine (O4-MeT) in DNA. Repairs the methylated nucleobase in DNA by stoichiometrically transferring the methyl group to a cysteine residue in the enzyme. This is a suicide reaction: the enzyme is irreversibly inactivated.</text>
</comment>
<keyword evidence="2" id="KW-0963">Cytoplasm</keyword>
<comment type="miscellaneous">
    <text evidence="2">This enzyme catalyzes only one turnover and therefore is not strictly catalytic. According to one definition, an enzyme is a biocatalyst that acts repeatedly and over many reaction cycles.</text>
</comment>
<evidence type="ECO:0000313" key="6">
    <source>
        <dbReference type="Proteomes" id="UP001490365"/>
    </source>
</evidence>
<gene>
    <name evidence="5" type="ORF">ABT211_03990</name>
</gene>
<dbReference type="NCBIfam" id="TIGR00589">
    <property type="entry name" value="ogt"/>
    <property type="match status" value="1"/>
</dbReference>
<dbReference type="Gene3D" id="1.10.10.10">
    <property type="entry name" value="Winged helix-like DNA-binding domain superfamily/Winged helix DNA-binding domain"/>
    <property type="match status" value="1"/>
</dbReference>
<dbReference type="RefSeq" id="WP_351955145.1">
    <property type="nucleotide sequence ID" value="NZ_JBEOZM010000002.1"/>
</dbReference>
<dbReference type="InterPro" id="IPR036217">
    <property type="entry name" value="MethylDNA_cys_MeTrfase_DNAb"/>
</dbReference>
<dbReference type="InterPro" id="IPR008332">
    <property type="entry name" value="MethylG_MeTrfase_N"/>
</dbReference>
<comment type="similarity">
    <text evidence="2">Belongs to the MGMT family.</text>
</comment>
<dbReference type="EC" id="2.1.1.63" evidence="2"/>
<evidence type="ECO:0000259" key="3">
    <source>
        <dbReference type="Pfam" id="PF01035"/>
    </source>
</evidence>
<reference evidence="5 6" key="1">
    <citation type="submission" date="2024-06" db="EMBL/GenBank/DDBJ databases">
        <title>The Natural Products Discovery Center: Release of the First 8490 Sequenced Strains for Exploring Actinobacteria Biosynthetic Diversity.</title>
        <authorList>
            <person name="Kalkreuter E."/>
            <person name="Kautsar S.A."/>
            <person name="Yang D."/>
            <person name="Bader C.D."/>
            <person name="Teijaro C.N."/>
            <person name="Fluegel L."/>
            <person name="Davis C.M."/>
            <person name="Simpson J.R."/>
            <person name="Lauterbach L."/>
            <person name="Steele A.D."/>
            <person name="Gui C."/>
            <person name="Meng S."/>
            <person name="Li G."/>
            <person name="Viehrig K."/>
            <person name="Ye F."/>
            <person name="Su P."/>
            <person name="Kiefer A.F."/>
            <person name="Nichols A."/>
            <person name="Cepeda A.J."/>
            <person name="Yan W."/>
            <person name="Fan B."/>
            <person name="Jiang Y."/>
            <person name="Adhikari A."/>
            <person name="Zheng C.-J."/>
            <person name="Schuster L."/>
            <person name="Cowan T.M."/>
            <person name="Smanski M.J."/>
            <person name="Chevrette M.G."/>
            <person name="De Carvalho L.P.S."/>
            <person name="Shen B."/>
        </authorList>
    </citation>
    <scope>NUCLEOTIDE SEQUENCE [LARGE SCALE GENOMIC DNA]</scope>
    <source>
        <strain evidence="5 6">NPDC001694</strain>
    </source>
</reference>
<feature type="active site" description="Nucleophile; methyl group acceptor" evidence="2">
    <location>
        <position position="133"/>
    </location>
</feature>
<protein>
    <recommendedName>
        <fullName evidence="2">Methylated-DNA--protein-cysteine methyltransferase</fullName>
        <ecNumber evidence="2">2.1.1.63</ecNumber>
    </recommendedName>
    <alternativeName>
        <fullName evidence="2">6-O-methylguanine-DNA methyltransferase</fullName>
        <shortName evidence="2">MGMT</shortName>
    </alternativeName>
    <alternativeName>
        <fullName evidence="2">O-6-methylguanine-DNA-alkyltransferase</fullName>
    </alternativeName>
</protein>
<dbReference type="GO" id="GO:0032259">
    <property type="term" value="P:methylation"/>
    <property type="evidence" value="ECO:0007669"/>
    <property type="project" value="UniProtKB-KW"/>
</dbReference>
<comment type="catalytic activity">
    <reaction evidence="2">
        <text>a 6-O-methyl-2'-deoxyguanosine in DNA + L-cysteinyl-[protein] = S-methyl-L-cysteinyl-[protein] + a 2'-deoxyguanosine in DNA</text>
        <dbReference type="Rhea" id="RHEA:24000"/>
        <dbReference type="Rhea" id="RHEA-COMP:10131"/>
        <dbReference type="Rhea" id="RHEA-COMP:10132"/>
        <dbReference type="Rhea" id="RHEA-COMP:11367"/>
        <dbReference type="Rhea" id="RHEA-COMP:11368"/>
        <dbReference type="ChEBI" id="CHEBI:29950"/>
        <dbReference type="ChEBI" id="CHEBI:82612"/>
        <dbReference type="ChEBI" id="CHEBI:85445"/>
        <dbReference type="ChEBI" id="CHEBI:85448"/>
        <dbReference type="EC" id="2.1.1.63"/>
    </reaction>
</comment>
<comment type="catalytic activity">
    <reaction evidence="2">
        <text>a 4-O-methyl-thymidine in DNA + L-cysteinyl-[protein] = a thymidine in DNA + S-methyl-L-cysteinyl-[protein]</text>
        <dbReference type="Rhea" id="RHEA:53428"/>
        <dbReference type="Rhea" id="RHEA-COMP:10131"/>
        <dbReference type="Rhea" id="RHEA-COMP:10132"/>
        <dbReference type="Rhea" id="RHEA-COMP:13555"/>
        <dbReference type="Rhea" id="RHEA-COMP:13556"/>
        <dbReference type="ChEBI" id="CHEBI:29950"/>
        <dbReference type="ChEBI" id="CHEBI:82612"/>
        <dbReference type="ChEBI" id="CHEBI:137386"/>
        <dbReference type="ChEBI" id="CHEBI:137387"/>
        <dbReference type="EC" id="2.1.1.63"/>
    </reaction>
</comment>
<feature type="domain" description="Methylated-DNA-[protein]-cysteine S-methyltransferase DNA binding" evidence="3">
    <location>
        <begin position="81"/>
        <end position="162"/>
    </location>
</feature>
<dbReference type="Gene3D" id="3.30.160.70">
    <property type="entry name" value="Methylated DNA-protein cysteine methyltransferase domain"/>
    <property type="match status" value="1"/>
</dbReference>
<proteinExistence type="inferred from homology"/>
<dbReference type="SUPFAM" id="SSF46767">
    <property type="entry name" value="Methylated DNA-protein cysteine methyltransferase, C-terminal domain"/>
    <property type="match status" value="1"/>
</dbReference>
<sequence length="168" mass="18051">MDQVDQVDVYTVYNSPVGELCLTGAESPDGFVLTALSLPGRRGSRTVRADRPFAEAVRRLDAYFGGRCTRFDLPCAAPGTEFQQQVWRALDDIPYGTTTTYGELAARLGVPRSEIRAVGAAVGANPLLVIRPCHRVIGADGSMRGYAGGVENKVRLLTHEGALQPMLG</sequence>
<dbReference type="GO" id="GO:0003908">
    <property type="term" value="F:methylated-DNA-[protein]-cysteine S-methyltransferase activity"/>
    <property type="evidence" value="ECO:0007669"/>
    <property type="project" value="UniProtKB-EC"/>
</dbReference>
<evidence type="ECO:0000259" key="4">
    <source>
        <dbReference type="Pfam" id="PF02870"/>
    </source>
</evidence>
<keyword evidence="2" id="KW-0234">DNA repair</keyword>
<accession>A0ABV1T8U5</accession>
<keyword evidence="6" id="KW-1185">Reference proteome</keyword>
<dbReference type="Pfam" id="PF02870">
    <property type="entry name" value="Methyltransf_1N"/>
    <property type="match status" value="1"/>
</dbReference>
<keyword evidence="2 5" id="KW-0489">Methyltransferase</keyword>
<feature type="domain" description="Methylguanine DNA methyltransferase ribonuclease-like" evidence="4">
    <location>
        <begin position="9"/>
        <end position="74"/>
    </location>
</feature>
<dbReference type="InterPro" id="IPR036631">
    <property type="entry name" value="MGMT_N_sf"/>
</dbReference>
<dbReference type="EMBL" id="JBEOZM010000002">
    <property type="protein sequence ID" value="MER6266451.1"/>
    <property type="molecule type" value="Genomic_DNA"/>
</dbReference>
<dbReference type="PANTHER" id="PTHR10815:SF5">
    <property type="entry name" value="METHYLATED-DNA--PROTEIN-CYSTEINE METHYLTRANSFERASE"/>
    <property type="match status" value="1"/>
</dbReference>
<keyword evidence="2 5" id="KW-0808">Transferase</keyword>
<evidence type="ECO:0000313" key="5">
    <source>
        <dbReference type="EMBL" id="MER6266451.1"/>
    </source>
</evidence>
<comment type="caution">
    <text evidence="5">The sequence shown here is derived from an EMBL/GenBank/DDBJ whole genome shotgun (WGS) entry which is preliminary data.</text>
</comment>
<dbReference type="CDD" id="cd06445">
    <property type="entry name" value="ATase"/>
    <property type="match status" value="1"/>
</dbReference>
<dbReference type="Proteomes" id="UP001490365">
    <property type="component" value="Unassembled WGS sequence"/>
</dbReference>
<dbReference type="HAMAP" id="MF_00772">
    <property type="entry name" value="OGT"/>
    <property type="match status" value="1"/>
</dbReference>
<organism evidence="5 6">
    <name type="scientific">Streptomyces sp. 900105755</name>
    <dbReference type="NCBI Taxonomy" id="3154389"/>
    <lineage>
        <taxon>Bacteria</taxon>
        <taxon>Bacillati</taxon>
        <taxon>Actinomycetota</taxon>
        <taxon>Actinomycetes</taxon>
        <taxon>Kitasatosporales</taxon>
        <taxon>Streptomycetaceae</taxon>
        <taxon>Streptomyces</taxon>
    </lineage>
</organism>
<evidence type="ECO:0000256" key="1">
    <source>
        <dbReference type="ARBA" id="ARBA00022763"/>
    </source>
</evidence>
<dbReference type="InterPro" id="IPR036388">
    <property type="entry name" value="WH-like_DNA-bd_sf"/>
</dbReference>